<dbReference type="AlphaFoldDB" id="A0A922LC46"/>
<dbReference type="PANTHER" id="PTHR10704">
    <property type="entry name" value="CARBOHYDRATE SULFOTRANSFERASE"/>
    <property type="match status" value="1"/>
</dbReference>
<dbReference type="SUPFAM" id="SSF52540">
    <property type="entry name" value="P-loop containing nucleoside triphosphate hydrolases"/>
    <property type="match status" value="1"/>
</dbReference>
<gene>
    <name evidence="3" type="ORF">DERF_002607</name>
</gene>
<feature type="domain" description="Sulfotransferase" evidence="2">
    <location>
        <begin position="120"/>
        <end position="408"/>
    </location>
</feature>
<evidence type="ECO:0000313" key="3">
    <source>
        <dbReference type="EMBL" id="KAH9528687.1"/>
    </source>
</evidence>
<evidence type="ECO:0000313" key="4">
    <source>
        <dbReference type="Proteomes" id="UP000790347"/>
    </source>
</evidence>
<evidence type="ECO:0000256" key="1">
    <source>
        <dbReference type="SAM" id="SignalP"/>
    </source>
</evidence>
<reference evidence="3" key="1">
    <citation type="submission" date="2013-05" db="EMBL/GenBank/DDBJ databases">
        <authorList>
            <person name="Yim A.K.Y."/>
            <person name="Chan T.F."/>
            <person name="Ji K.M."/>
            <person name="Liu X.Y."/>
            <person name="Zhou J.W."/>
            <person name="Li R.Q."/>
            <person name="Yang K.Y."/>
            <person name="Li J."/>
            <person name="Li M."/>
            <person name="Law P.T.W."/>
            <person name="Wu Y.L."/>
            <person name="Cai Z.L."/>
            <person name="Qin H."/>
            <person name="Bao Y."/>
            <person name="Leung R.K.K."/>
            <person name="Ng P.K.S."/>
            <person name="Zou J."/>
            <person name="Zhong X.J."/>
            <person name="Ran P.X."/>
            <person name="Zhong N.S."/>
            <person name="Liu Z.G."/>
            <person name="Tsui S.K.W."/>
        </authorList>
    </citation>
    <scope>NUCLEOTIDE SEQUENCE</scope>
    <source>
        <strain evidence="3">Derf</strain>
        <tissue evidence="3">Whole organism</tissue>
    </source>
</reference>
<keyword evidence="1" id="KW-0732">Signal</keyword>
<name>A0A922LC46_DERFA</name>
<keyword evidence="4" id="KW-1185">Reference proteome</keyword>
<dbReference type="InterPro" id="IPR000863">
    <property type="entry name" value="Sulfotransferase_dom"/>
</dbReference>
<dbReference type="Gene3D" id="3.40.50.300">
    <property type="entry name" value="P-loop containing nucleotide triphosphate hydrolases"/>
    <property type="match status" value="1"/>
</dbReference>
<dbReference type="InterPro" id="IPR027417">
    <property type="entry name" value="P-loop_NTPase"/>
</dbReference>
<dbReference type="GO" id="GO:0001517">
    <property type="term" value="F:N-acetylglucosamine 6-O-sulfotransferase activity"/>
    <property type="evidence" value="ECO:0007669"/>
    <property type="project" value="TreeGrafter"/>
</dbReference>
<dbReference type="InterPro" id="IPR051135">
    <property type="entry name" value="Gal/GlcNAc/GalNAc_ST"/>
</dbReference>
<proteinExistence type="predicted"/>
<dbReference type="PANTHER" id="PTHR10704:SF44">
    <property type="entry name" value="LD35051P-RELATED"/>
    <property type="match status" value="1"/>
</dbReference>
<comment type="caution">
    <text evidence="3">The sequence shown here is derived from an EMBL/GenBank/DDBJ whole genome shotgun (WGS) entry which is preliminary data.</text>
</comment>
<dbReference type="GO" id="GO:0006044">
    <property type="term" value="P:N-acetylglucosamine metabolic process"/>
    <property type="evidence" value="ECO:0007669"/>
    <property type="project" value="TreeGrafter"/>
</dbReference>
<feature type="chain" id="PRO_5036766115" description="Sulfotransferase domain-containing protein" evidence="1">
    <location>
        <begin position="26"/>
        <end position="450"/>
    </location>
</feature>
<feature type="signal peptide" evidence="1">
    <location>
        <begin position="1"/>
        <end position="25"/>
    </location>
</feature>
<dbReference type="GO" id="GO:0006790">
    <property type="term" value="P:sulfur compound metabolic process"/>
    <property type="evidence" value="ECO:0007669"/>
    <property type="project" value="TreeGrafter"/>
</dbReference>
<organism evidence="3 4">
    <name type="scientific">Dermatophagoides farinae</name>
    <name type="common">American house dust mite</name>
    <dbReference type="NCBI Taxonomy" id="6954"/>
    <lineage>
        <taxon>Eukaryota</taxon>
        <taxon>Metazoa</taxon>
        <taxon>Ecdysozoa</taxon>
        <taxon>Arthropoda</taxon>
        <taxon>Chelicerata</taxon>
        <taxon>Arachnida</taxon>
        <taxon>Acari</taxon>
        <taxon>Acariformes</taxon>
        <taxon>Sarcoptiformes</taxon>
        <taxon>Astigmata</taxon>
        <taxon>Psoroptidia</taxon>
        <taxon>Analgoidea</taxon>
        <taxon>Pyroglyphidae</taxon>
        <taxon>Dermatophagoidinae</taxon>
        <taxon>Dermatophagoides</taxon>
    </lineage>
</organism>
<dbReference type="Pfam" id="PF00685">
    <property type="entry name" value="Sulfotransfer_1"/>
    <property type="match status" value="1"/>
</dbReference>
<sequence length="450" mass="53119">MEKQKIFLFLIAAGAIFILLQQSSQITTVNNHFVANNNNISSLSYNSSISIIKNHQNESKWSYDKLVRQLSKTFGSSSNAKSQIKDVSKQRKEKDHLRAIRHKYNFIEKFKIFNGNDQARVLIVAYFRSGSSFIGDLLQQNWKSFYTFEPLNYMTRQTRIDHQNLTEAINLISGVYNCDFSNNTIPQYYNQWIRNHTFLIRWNRFFWNICKFRTMAICYDNEFMSDVCIRSRYNIIKTVRLRIRDIEPLIQKMGTANNLKIIYLVRDPRGIYNSRKSMEWCNTDQCTNLTNICNDMRQDLNDFDRLKKSSNIGNNLLLVRYEDITSNPHNETRKLFENINVEFSQYIQRFLRTHTTNSSTAVHHRRDKDKKNPYSTYRFNSTSTAWQWTKQLNKEELAYAQRVCHDVLVRLNYDNILPIMENSMITTATTSMTTTTNSNDVVDDETTTTK</sequence>
<dbReference type="Proteomes" id="UP000790347">
    <property type="component" value="Unassembled WGS sequence"/>
</dbReference>
<dbReference type="EMBL" id="ASGP02000001">
    <property type="protein sequence ID" value="KAH9528687.1"/>
    <property type="molecule type" value="Genomic_DNA"/>
</dbReference>
<reference evidence="3" key="2">
    <citation type="journal article" date="2022" name="Res Sq">
        <title>Comparative Genomics Reveals Insights into the Divergent Evolution of Astigmatic Mites and Household Pest Adaptations.</title>
        <authorList>
            <person name="Xiong Q."/>
            <person name="Wan A.T.-Y."/>
            <person name="Liu X.-Y."/>
            <person name="Fung C.S.-H."/>
            <person name="Xiao X."/>
            <person name="Malainual N."/>
            <person name="Hou J."/>
            <person name="Wang L."/>
            <person name="Wang M."/>
            <person name="Yang K."/>
            <person name="Cui Y."/>
            <person name="Leung E."/>
            <person name="Nong W."/>
            <person name="Shin S.-K."/>
            <person name="Au S."/>
            <person name="Jeong K.Y."/>
            <person name="Chew F.T."/>
            <person name="Hui J."/>
            <person name="Leung T.F."/>
            <person name="Tungtrongchitr A."/>
            <person name="Zhong N."/>
            <person name="Liu Z."/>
            <person name="Tsui S."/>
        </authorList>
    </citation>
    <scope>NUCLEOTIDE SEQUENCE</scope>
    <source>
        <strain evidence="3">Derf</strain>
        <tissue evidence="3">Whole organism</tissue>
    </source>
</reference>
<protein>
    <recommendedName>
        <fullName evidence="2">Sulfotransferase domain-containing protein</fullName>
    </recommendedName>
</protein>
<accession>A0A922LC46</accession>
<evidence type="ECO:0000259" key="2">
    <source>
        <dbReference type="Pfam" id="PF00685"/>
    </source>
</evidence>